<organism evidence="2 3">
    <name type="scientific">Polynucleobacter sphagniphilus</name>
    <dbReference type="NCBI Taxonomy" id="1743169"/>
    <lineage>
        <taxon>Bacteria</taxon>
        <taxon>Pseudomonadati</taxon>
        <taxon>Pseudomonadota</taxon>
        <taxon>Betaproteobacteria</taxon>
        <taxon>Burkholderiales</taxon>
        <taxon>Burkholderiaceae</taxon>
        <taxon>Polynucleobacter</taxon>
    </lineage>
</organism>
<dbReference type="PANTHER" id="PTHR47495:SF2">
    <property type="entry name" value="ALDEHYDE DEHYDROGENASE"/>
    <property type="match status" value="1"/>
</dbReference>
<keyword evidence="3" id="KW-1185">Reference proteome</keyword>
<protein>
    <submittedName>
        <fullName evidence="2">Isoquinoline 1-oxidoreductase beta subunit</fullName>
        <ecNumber evidence="2">1.3.99.16</ecNumber>
    </submittedName>
</protein>
<gene>
    <name evidence="2" type="ORF">M2127_001818</name>
</gene>
<dbReference type="AlphaFoldDB" id="A0AA43M966"/>
<dbReference type="InterPro" id="IPR046867">
    <property type="entry name" value="AldOxase/xan_DH_MoCoBD2"/>
</dbReference>
<evidence type="ECO:0000313" key="3">
    <source>
        <dbReference type="Proteomes" id="UP001161160"/>
    </source>
</evidence>
<dbReference type="Pfam" id="PF20256">
    <property type="entry name" value="MoCoBD_2"/>
    <property type="match status" value="2"/>
</dbReference>
<sequence>MKNHSLKNTSRRQFMQHSAAVSGAFVLGMYLPLASDAALGAGSAPALANAWVRITPDNQITLICARSEMGQDVYTSMPALIAEELNLPLSMVKVEIAGVAPVYINALLGGQITGGSTSVREAFDKLRTAGAATRSVLVQAAANRWSVSVDQCKALNGKVTGPAGKSATFGELAADAAKLPLPEKPVLKSPANFMVIGKQSMRRLDTPAKVAGKAVFGIDVKIPGMAIASLAQCPVIGGTPLTVDSSEAIKVSGVIKVVQISDGVAVLAKDFYAARKGRDALKITWNEGPGATISNAGMRKQLEAGLSKPGAVIKAVGDASANMGKGNTLSAQYFMPYLAHSTMEPVNCSADFANGKCRIIGPVQFQQGSQAVAAAATGLKTEDVTVETTFLGGGFGRKLELDFVRQAAEISKAAGMPVKLLWTKEDDITHDFYRPMSVHHMDATLTADGKLSTLKAKMVSQSVTARAFPVFVKDGNDPFMTEGSANLTYDIPNLEVRNVIEDAGIRVGYWRSVSNTLNAFAVESFMDEAAKAAGKDPVAFRLAALNKEPRATAVLKLAVQKSGYKSNSKHFGVAQMECYGTYSACVIELDPVAASTKVKKITFVSDCGIAVHPDQAKAQLTGGILYGLGAALYDEITIEAGRVQQNNFNDYPSIRMNQAPVVEVHLVASQEKPGGLGEVGVPLVAPALVNAIAATTGHRIRGLPIKV</sequence>
<dbReference type="Gene3D" id="3.90.1170.50">
    <property type="entry name" value="Aldehyde oxidase/xanthine dehydrogenase, a/b hammerhead"/>
    <property type="match status" value="1"/>
</dbReference>
<dbReference type="SMART" id="SM01008">
    <property type="entry name" value="Ald_Xan_dh_C"/>
    <property type="match status" value="1"/>
</dbReference>
<dbReference type="Pfam" id="PF02738">
    <property type="entry name" value="MoCoBD_1"/>
    <property type="match status" value="1"/>
</dbReference>
<dbReference type="PANTHER" id="PTHR47495">
    <property type="entry name" value="ALDEHYDE DEHYDROGENASE"/>
    <property type="match status" value="1"/>
</dbReference>
<evidence type="ECO:0000313" key="2">
    <source>
        <dbReference type="EMBL" id="MDH6504493.1"/>
    </source>
</evidence>
<dbReference type="EMBL" id="JARXYA010000009">
    <property type="protein sequence ID" value="MDH6504493.1"/>
    <property type="molecule type" value="Genomic_DNA"/>
</dbReference>
<reference evidence="2" key="1">
    <citation type="submission" date="2023-04" db="EMBL/GenBank/DDBJ databases">
        <title>Genome Encyclopedia of Bacteria and Archaea VI: Functional Genomics of Type Strains.</title>
        <authorList>
            <person name="Whitman W."/>
        </authorList>
    </citation>
    <scope>NUCLEOTIDE SEQUENCE</scope>
    <source>
        <strain evidence="2">Enz.4-51</strain>
    </source>
</reference>
<keyword evidence="2" id="KW-0560">Oxidoreductase</keyword>
<dbReference type="InterPro" id="IPR000674">
    <property type="entry name" value="Ald_Oxase/Xan_DH_a/b"/>
</dbReference>
<dbReference type="SUPFAM" id="SSF56003">
    <property type="entry name" value="Molybdenum cofactor-binding domain"/>
    <property type="match status" value="2"/>
</dbReference>
<accession>A0AA43M966</accession>
<evidence type="ECO:0000259" key="1">
    <source>
        <dbReference type="SMART" id="SM01008"/>
    </source>
</evidence>
<dbReference type="NCBIfam" id="TIGR01409">
    <property type="entry name" value="TAT_signal_seq"/>
    <property type="match status" value="1"/>
</dbReference>
<dbReference type="InterPro" id="IPR052516">
    <property type="entry name" value="N-heterocyclic_Hydroxylase"/>
</dbReference>
<dbReference type="Proteomes" id="UP001161160">
    <property type="component" value="Unassembled WGS sequence"/>
</dbReference>
<feature type="domain" description="Aldehyde oxidase/xanthine dehydrogenase a/b hammerhead" evidence="1">
    <location>
        <begin position="211"/>
        <end position="289"/>
    </location>
</feature>
<dbReference type="InterPro" id="IPR037165">
    <property type="entry name" value="AldOxase/xan_DH_Mopterin-bd_sf"/>
</dbReference>
<dbReference type="RefSeq" id="WP_280756898.1">
    <property type="nucleotide sequence ID" value="NZ_JARXXW010000009.1"/>
</dbReference>
<dbReference type="EC" id="1.3.99.16" evidence="2"/>
<name>A0AA43M966_9BURK</name>
<dbReference type="InterPro" id="IPR008274">
    <property type="entry name" value="AldOxase/xan_DH_MoCoBD1"/>
</dbReference>
<dbReference type="InterPro" id="IPR006311">
    <property type="entry name" value="TAT_signal"/>
</dbReference>
<dbReference type="PROSITE" id="PS51318">
    <property type="entry name" value="TAT"/>
    <property type="match status" value="1"/>
</dbReference>
<proteinExistence type="predicted"/>
<comment type="caution">
    <text evidence="2">The sequence shown here is derived from an EMBL/GenBank/DDBJ whole genome shotgun (WGS) entry which is preliminary data.</text>
</comment>
<dbReference type="InterPro" id="IPR019546">
    <property type="entry name" value="TAT_signal_bac_arc"/>
</dbReference>
<dbReference type="InterPro" id="IPR012368">
    <property type="entry name" value="OxRdtase_Mopterin-bd_su_IorB"/>
</dbReference>
<dbReference type="PIRSF" id="PIRSF036389">
    <property type="entry name" value="IOR_B"/>
    <property type="match status" value="1"/>
</dbReference>
<dbReference type="Gene3D" id="3.30.365.10">
    <property type="entry name" value="Aldehyde oxidase/xanthine dehydrogenase, molybdopterin binding domain"/>
    <property type="match status" value="4"/>
</dbReference>
<dbReference type="GO" id="GO:0047121">
    <property type="term" value="F:isoquinoline 1-oxidoreductase activity"/>
    <property type="evidence" value="ECO:0007669"/>
    <property type="project" value="UniProtKB-EC"/>
</dbReference>